<evidence type="ECO:0000256" key="2">
    <source>
        <dbReference type="ARBA" id="ARBA00022643"/>
    </source>
</evidence>
<evidence type="ECO:0000256" key="1">
    <source>
        <dbReference type="ARBA" id="ARBA00022630"/>
    </source>
</evidence>
<dbReference type="GO" id="GO:0046306">
    <property type="term" value="P:alkanesulfonate catabolic process"/>
    <property type="evidence" value="ECO:0007669"/>
    <property type="project" value="TreeGrafter"/>
</dbReference>
<reference evidence="7" key="1">
    <citation type="submission" date="2018-12" db="EMBL/GenBank/DDBJ databases">
        <title>Tengunoibacter tsumagoiensis gen. nov., sp. nov., Dictyobacter kobayashii sp. nov., D. alpinus sp. nov., and D. joshuensis sp. nov. and description of Dictyobacteraceae fam. nov. within the order Ktedonobacterales isolated from Tengu-no-mugimeshi.</title>
        <authorList>
            <person name="Wang C.M."/>
            <person name="Zheng Y."/>
            <person name="Sakai Y."/>
            <person name="Toyoda A."/>
            <person name="Minakuchi Y."/>
            <person name="Abe K."/>
            <person name="Yokota A."/>
            <person name="Yabe S."/>
        </authorList>
    </citation>
    <scope>NUCLEOTIDE SEQUENCE [LARGE SCALE GENOMIC DNA]</scope>
    <source>
        <strain evidence="7">Uno11</strain>
    </source>
</reference>
<dbReference type="InterPro" id="IPR050172">
    <property type="entry name" value="SsuD_RutA_monooxygenase"/>
</dbReference>
<dbReference type="Proteomes" id="UP000287188">
    <property type="component" value="Unassembled WGS sequence"/>
</dbReference>
<keyword evidence="4" id="KW-0503">Monooxygenase</keyword>
<evidence type="ECO:0000256" key="4">
    <source>
        <dbReference type="ARBA" id="ARBA00023033"/>
    </source>
</evidence>
<keyword evidence="7" id="KW-1185">Reference proteome</keyword>
<evidence type="ECO:0000313" key="7">
    <source>
        <dbReference type="Proteomes" id="UP000287188"/>
    </source>
</evidence>
<feature type="domain" description="Luciferase-like" evidence="5">
    <location>
        <begin position="12"/>
        <end position="224"/>
    </location>
</feature>
<dbReference type="EMBL" id="BIFS01000001">
    <property type="protein sequence ID" value="GCE20147.1"/>
    <property type="molecule type" value="Genomic_DNA"/>
</dbReference>
<sequence>MQYGLAFPYIDVHVLLELAQEAEAAGWDGVFYWDGGGVEPWVALTAMAMHTERVRLGTMVTPLPRQQPWKVASAAATLDHLSKGRVILPVGLGVIELEKMGIVKDYKVRAQMLDEGLEIVDQWWRGEPFSYDGTYYQIEETSGMAPVQTPRIPIWVHGGERQSQILRAARWDGVKMGGTPAQVQQGIQAIMAHRTAAAPLDIITESETPGDDPEQAAEIVRPYAQVGVTWWIEAIWDSAQRIGGVEGMRARIKQGPPRI</sequence>
<dbReference type="AlphaFoldDB" id="A0A402ALY2"/>
<dbReference type="Gene3D" id="3.20.20.30">
    <property type="entry name" value="Luciferase-like domain"/>
    <property type="match status" value="1"/>
</dbReference>
<keyword evidence="3" id="KW-0560">Oxidoreductase</keyword>
<comment type="caution">
    <text evidence="6">The sequence shown here is derived from an EMBL/GenBank/DDBJ whole genome shotgun (WGS) entry which is preliminary data.</text>
</comment>
<accession>A0A402ALY2</accession>
<dbReference type="SUPFAM" id="SSF51679">
    <property type="entry name" value="Bacterial luciferase-like"/>
    <property type="match status" value="1"/>
</dbReference>
<evidence type="ECO:0000256" key="3">
    <source>
        <dbReference type="ARBA" id="ARBA00023002"/>
    </source>
</evidence>
<evidence type="ECO:0000259" key="5">
    <source>
        <dbReference type="Pfam" id="PF00296"/>
    </source>
</evidence>
<dbReference type="RefSeq" id="WP_126551864.1">
    <property type="nucleotide sequence ID" value="NZ_BIFS01000001.1"/>
</dbReference>
<name>A0A402ALY2_9CHLR</name>
<dbReference type="PANTHER" id="PTHR42847:SF4">
    <property type="entry name" value="ALKANESULFONATE MONOOXYGENASE-RELATED"/>
    <property type="match status" value="1"/>
</dbReference>
<dbReference type="InterPro" id="IPR036661">
    <property type="entry name" value="Luciferase-like_sf"/>
</dbReference>
<protein>
    <submittedName>
        <fullName evidence="6">Luciferase-like protein</fullName>
    </submittedName>
</protein>
<dbReference type="PANTHER" id="PTHR42847">
    <property type="entry name" value="ALKANESULFONATE MONOOXYGENASE"/>
    <property type="match status" value="1"/>
</dbReference>
<keyword evidence="1" id="KW-0285">Flavoprotein</keyword>
<dbReference type="InterPro" id="IPR011251">
    <property type="entry name" value="Luciferase-like_dom"/>
</dbReference>
<organism evidence="6 7">
    <name type="scientific">Dictyobacter kobayashii</name>
    <dbReference type="NCBI Taxonomy" id="2014872"/>
    <lineage>
        <taxon>Bacteria</taxon>
        <taxon>Bacillati</taxon>
        <taxon>Chloroflexota</taxon>
        <taxon>Ktedonobacteria</taxon>
        <taxon>Ktedonobacterales</taxon>
        <taxon>Dictyobacteraceae</taxon>
        <taxon>Dictyobacter</taxon>
    </lineage>
</organism>
<evidence type="ECO:0000313" key="6">
    <source>
        <dbReference type="EMBL" id="GCE20147.1"/>
    </source>
</evidence>
<gene>
    <name evidence="6" type="ORF">KDK_39470</name>
</gene>
<keyword evidence="2" id="KW-0288">FMN</keyword>
<dbReference type="Pfam" id="PF00296">
    <property type="entry name" value="Bac_luciferase"/>
    <property type="match status" value="1"/>
</dbReference>
<dbReference type="OrthoDB" id="151009at2"/>
<dbReference type="GO" id="GO:0008726">
    <property type="term" value="F:alkanesulfonate monooxygenase activity"/>
    <property type="evidence" value="ECO:0007669"/>
    <property type="project" value="TreeGrafter"/>
</dbReference>
<proteinExistence type="predicted"/>